<keyword evidence="6" id="KW-0406">Ion transport</keyword>
<comment type="subcellular location">
    <subcellularLocation>
        <location evidence="1">Membrane</location>
        <topology evidence="1">Multi-pass membrane protein</topology>
    </subcellularLocation>
</comment>
<keyword evidence="4 9" id="KW-0812">Transmembrane</keyword>
<evidence type="ECO:0000256" key="8">
    <source>
        <dbReference type="ARBA" id="ARBA00023303"/>
    </source>
</evidence>
<evidence type="ECO:0000313" key="10">
    <source>
        <dbReference type="Proteomes" id="UP000694891"/>
    </source>
</evidence>
<evidence type="ECO:0000256" key="6">
    <source>
        <dbReference type="ARBA" id="ARBA00023065"/>
    </source>
</evidence>
<evidence type="ECO:0000256" key="3">
    <source>
        <dbReference type="ARBA" id="ARBA00022448"/>
    </source>
</evidence>
<proteinExistence type="inferred from homology"/>
<dbReference type="InterPro" id="IPR029569">
    <property type="entry name" value="CALHM"/>
</dbReference>
<accession>A0A9Y4NR43</accession>
<sequence length="207" mass="23769">MEKKQQWIARLKHELSHSHLVSNVAFGFILMGLEKLVELEFECPCNPKWNKWFSSAFFIIPAIMAFILMLIIEECRSYSSHKKNFSSFVSSLVPAFVWLSMLFFDGQYLACAMTDWEGRFVLVDKAAPQKWCEPIGERNDTQQELMLRSQRLFVYSQGIGIVLLTLICVGLVVYVIRECCKPEVKKPDADVAERTGLRMSAGEDSRV</sequence>
<evidence type="ECO:0000256" key="9">
    <source>
        <dbReference type="SAM" id="Phobius"/>
    </source>
</evidence>
<evidence type="ECO:0000256" key="4">
    <source>
        <dbReference type="ARBA" id="ARBA00022692"/>
    </source>
</evidence>
<feature type="transmembrane region" description="Helical" evidence="9">
    <location>
        <begin position="84"/>
        <end position="104"/>
    </location>
</feature>
<evidence type="ECO:0000256" key="1">
    <source>
        <dbReference type="ARBA" id="ARBA00004141"/>
    </source>
</evidence>
<keyword evidence="5 9" id="KW-1133">Transmembrane helix</keyword>
<dbReference type="Pfam" id="PF14798">
    <property type="entry name" value="Ca_hom_mod"/>
    <property type="match status" value="1"/>
</dbReference>
<dbReference type="GO" id="GO:1904669">
    <property type="term" value="P:ATP export"/>
    <property type="evidence" value="ECO:0007669"/>
    <property type="project" value="UniProtKB-ARBA"/>
</dbReference>
<keyword evidence="8" id="KW-0407">Ion channel</keyword>
<dbReference type="PANTHER" id="PTHR32261:SF1">
    <property type="entry name" value="CALCIUM HOMEOSTASIS MODULATOR PROTEIN"/>
    <property type="match status" value="1"/>
</dbReference>
<organism evidence="10 11">
    <name type="scientific">Stegastes partitus</name>
    <name type="common">bicolor damselfish</name>
    <dbReference type="NCBI Taxonomy" id="144197"/>
    <lineage>
        <taxon>Eukaryota</taxon>
        <taxon>Metazoa</taxon>
        <taxon>Chordata</taxon>
        <taxon>Craniata</taxon>
        <taxon>Vertebrata</taxon>
        <taxon>Euteleostomi</taxon>
        <taxon>Actinopterygii</taxon>
        <taxon>Neopterygii</taxon>
        <taxon>Teleostei</taxon>
        <taxon>Neoteleostei</taxon>
        <taxon>Acanthomorphata</taxon>
        <taxon>Ovalentaria</taxon>
        <taxon>Pomacentridae</taxon>
        <taxon>Stegastes</taxon>
    </lineage>
</organism>
<keyword evidence="10" id="KW-1185">Reference proteome</keyword>
<keyword evidence="7 9" id="KW-0472">Membrane</keyword>
<evidence type="ECO:0000256" key="7">
    <source>
        <dbReference type="ARBA" id="ARBA00023136"/>
    </source>
</evidence>
<dbReference type="AlphaFoldDB" id="A0A9Y4NR43"/>
<feature type="transmembrane region" description="Helical" evidence="9">
    <location>
        <begin position="152"/>
        <end position="176"/>
    </location>
</feature>
<dbReference type="GeneID" id="103373783"/>
<dbReference type="GO" id="GO:0005261">
    <property type="term" value="F:monoatomic cation channel activity"/>
    <property type="evidence" value="ECO:0007669"/>
    <property type="project" value="TreeGrafter"/>
</dbReference>
<name>A0A9Y4NR43_9TELE</name>
<feature type="transmembrane region" description="Helical" evidence="9">
    <location>
        <begin position="52"/>
        <end position="72"/>
    </location>
</feature>
<evidence type="ECO:0000256" key="2">
    <source>
        <dbReference type="ARBA" id="ARBA00008497"/>
    </source>
</evidence>
<dbReference type="PANTHER" id="PTHR32261">
    <property type="entry name" value="CALCIUM HOMEOSTASIS MODULATOR PROTEIN"/>
    <property type="match status" value="1"/>
</dbReference>
<evidence type="ECO:0000313" key="11">
    <source>
        <dbReference type="RefSeq" id="XP_008301991.1"/>
    </source>
</evidence>
<reference evidence="11" key="1">
    <citation type="submission" date="2025-08" db="UniProtKB">
        <authorList>
            <consortium name="RefSeq"/>
        </authorList>
    </citation>
    <scope>IDENTIFICATION</scope>
</reference>
<dbReference type="RefSeq" id="XP_008301991.1">
    <property type="nucleotide sequence ID" value="XM_008303769.1"/>
</dbReference>
<gene>
    <name evidence="11" type="primary">LOC103373783</name>
</gene>
<dbReference type="Proteomes" id="UP000694891">
    <property type="component" value="Unplaced"/>
</dbReference>
<dbReference type="GO" id="GO:0005886">
    <property type="term" value="C:plasma membrane"/>
    <property type="evidence" value="ECO:0007669"/>
    <property type="project" value="TreeGrafter"/>
</dbReference>
<protein>
    <submittedName>
        <fullName evidence="11">Uncharacterized protein LOC103373783</fullName>
    </submittedName>
</protein>
<evidence type="ECO:0000256" key="5">
    <source>
        <dbReference type="ARBA" id="ARBA00022989"/>
    </source>
</evidence>
<feature type="transmembrane region" description="Helical" evidence="9">
    <location>
        <begin position="20"/>
        <end position="37"/>
    </location>
</feature>
<keyword evidence="3" id="KW-0813">Transport</keyword>
<comment type="similarity">
    <text evidence="2">Belongs to the CALHM family.</text>
</comment>